<accession>A0A8H7THL0</accession>
<dbReference type="AlphaFoldDB" id="A0A8H7THL0"/>
<dbReference type="Proteomes" id="UP000664132">
    <property type="component" value="Unassembled WGS sequence"/>
</dbReference>
<dbReference type="PROSITE" id="PS00136">
    <property type="entry name" value="SUBTILASE_ASP"/>
    <property type="match status" value="1"/>
</dbReference>
<dbReference type="PRINTS" id="PR00723">
    <property type="entry name" value="SUBTILISIN"/>
</dbReference>
<dbReference type="PROSITE" id="PS51892">
    <property type="entry name" value="SUBTILASE"/>
    <property type="match status" value="1"/>
</dbReference>
<dbReference type="PROSITE" id="PS00138">
    <property type="entry name" value="SUBTILASE_SER"/>
    <property type="match status" value="1"/>
</dbReference>
<keyword evidence="4 7" id="KW-0378">Hydrolase</keyword>
<dbReference type="Pfam" id="PF00082">
    <property type="entry name" value="Peptidase_S8"/>
    <property type="match status" value="1"/>
</dbReference>
<evidence type="ECO:0000313" key="13">
    <source>
        <dbReference type="Proteomes" id="UP000664132"/>
    </source>
</evidence>
<evidence type="ECO:0000259" key="10">
    <source>
        <dbReference type="Pfam" id="PF00082"/>
    </source>
</evidence>
<evidence type="ECO:0000256" key="3">
    <source>
        <dbReference type="ARBA" id="ARBA00022729"/>
    </source>
</evidence>
<gene>
    <name evidence="12" type="ORF">IFR04_005135</name>
</gene>
<feature type="domain" description="Peptidase S8/S53" evidence="10">
    <location>
        <begin position="187"/>
        <end position="619"/>
    </location>
</feature>
<feature type="active site" description="Charge relay system" evidence="6 7">
    <location>
        <position position="585"/>
    </location>
</feature>
<feature type="chain" id="PRO_5034370437" evidence="9">
    <location>
        <begin position="21"/>
        <end position="793"/>
    </location>
</feature>
<feature type="active site" description="Charge relay system" evidence="6 7">
    <location>
        <position position="250"/>
    </location>
</feature>
<name>A0A8H7THL0_9HELO</name>
<dbReference type="InterPro" id="IPR022398">
    <property type="entry name" value="Peptidase_S8_His-AS"/>
</dbReference>
<dbReference type="PANTHER" id="PTHR43806:SF66">
    <property type="entry name" value="SERIN ENDOPEPTIDASE"/>
    <property type="match status" value="1"/>
</dbReference>
<dbReference type="EMBL" id="JAFJYH010000060">
    <property type="protein sequence ID" value="KAG4421759.1"/>
    <property type="molecule type" value="Genomic_DNA"/>
</dbReference>
<dbReference type="OrthoDB" id="10256524at2759"/>
<keyword evidence="5 7" id="KW-0720">Serine protease</keyword>
<organism evidence="12 13">
    <name type="scientific">Cadophora malorum</name>
    <dbReference type="NCBI Taxonomy" id="108018"/>
    <lineage>
        <taxon>Eukaryota</taxon>
        <taxon>Fungi</taxon>
        <taxon>Dikarya</taxon>
        <taxon>Ascomycota</taxon>
        <taxon>Pezizomycotina</taxon>
        <taxon>Leotiomycetes</taxon>
        <taxon>Helotiales</taxon>
        <taxon>Ploettnerulaceae</taxon>
        <taxon>Cadophora</taxon>
    </lineage>
</organism>
<protein>
    <submittedName>
        <fullName evidence="12">Uncharacterized protein</fullName>
    </submittedName>
</protein>
<dbReference type="Gene3D" id="3.40.50.200">
    <property type="entry name" value="Peptidase S8/S53 domain"/>
    <property type="match status" value="2"/>
</dbReference>
<dbReference type="SUPFAM" id="SSF52743">
    <property type="entry name" value="Subtilisin-like"/>
    <property type="match status" value="1"/>
</dbReference>
<dbReference type="InterPro" id="IPR050131">
    <property type="entry name" value="Peptidase_S8_subtilisin-like"/>
</dbReference>
<dbReference type="InterPro" id="IPR023828">
    <property type="entry name" value="Peptidase_S8_Ser-AS"/>
</dbReference>
<dbReference type="GO" id="GO:0004252">
    <property type="term" value="F:serine-type endopeptidase activity"/>
    <property type="evidence" value="ECO:0007669"/>
    <property type="project" value="UniProtKB-UniRule"/>
</dbReference>
<keyword evidence="3 9" id="KW-0732">Signal</keyword>
<dbReference type="PROSITE" id="PS00137">
    <property type="entry name" value="SUBTILASE_HIS"/>
    <property type="match status" value="1"/>
</dbReference>
<dbReference type="InterPro" id="IPR036852">
    <property type="entry name" value="Peptidase_S8/S53_dom_sf"/>
</dbReference>
<evidence type="ECO:0000256" key="5">
    <source>
        <dbReference type="ARBA" id="ARBA00022825"/>
    </source>
</evidence>
<evidence type="ECO:0000256" key="4">
    <source>
        <dbReference type="ARBA" id="ARBA00022801"/>
    </source>
</evidence>
<sequence>MVGKKIFILAAALLAENVLGNPASFLPGPISRKADSVAPLSAESKKSAGKPQAKVVDGAYIVQLETQGSLMKRAADLHNEFHLARKDAGLDYEVRETFSEESVFVGLSLNLHGGDVQALKDLKNVAAVWPVRTVPAPSVALPRDFTKRATKKARADSPLPYVTGELDVNRPHAMTGVDKIHAAGIRGKGIKVGIIDTGVDYRHPSLGGCFGEGCKIAFGYDFAGDDYNPNWGIPPTESPDPLVTCVTGGHGSHVAGIVAMLDQPGTGFGLVGVAPEATLGMYRIFGCEGGADDDIIMKAILKASSDGVDVISMSFGQVWPDESTNPHSVIADNLLAKGIAMFAATGNSGSWGIMSPSAPAISSSIFAVGSVDNEKFPLTYQLTDSNGRHLRYSAHLPQQSPPEGLIVQVMHYGADPFWQTGPYIEDYEQAAANLTELGIDPSTVILATLYGSHSPASKAEVAASYGYKYFLQYTTEDQDPFWGTEYNSGDPAEWPVEPISLTVQDSKTLLSSFGKKPFQYKISLSTTDIAAKSVTASTPGTMSNFSSIGPTFQVNLKPQLSAPGGNILATWPLTYDGYTIISGTSMATPYMSGAYALIKSQKPKLSVSQIYSLMQNTGKTLPWYYNKNIKSSAVHQGAGLLNVQNALAYESLITPTQLSAGLAKDYTTWNNTARLNFTITNLSSRSKTYKFSHTPAALMQNLWWQEETYNNMYPFYGSAKFPASEVTIPGGQNKLVFVDIVAPVPDPVTWGDDAINLLLPMYTGFVTVTNNNDIFTIPYVGELWDETRFGGVK</sequence>
<dbReference type="PANTHER" id="PTHR43806">
    <property type="entry name" value="PEPTIDASE S8"/>
    <property type="match status" value="1"/>
</dbReference>
<evidence type="ECO:0000256" key="2">
    <source>
        <dbReference type="ARBA" id="ARBA00022670"/>
    </source>
</evidence>
<keyword evidence="2 7" id="KW-0645">Protease</keyword>
<dbReference type="InterPro" id="IPR034187">
    <property type="entry name" value="Peptidases_S8_5"/>
</dbReference>
<evidence type="ECO:0000313" key="12">
    <source>
        <dbReference type="EMBL" id="KAG4421759.1"/>
    </source>
</evidence>
<dbReference type="InterPro" id="IPR015500">
    <property type="entry name" value="Peptidase_S8_subtilisin-rel"/>
</dbReference>
<dbReference type="GO" id="GO:0006508">
    <property type="term" value="P:proteolysis"/>
    <property type="evidence" value="ECO:0007669"/>
    <property type="project" value="UniProtKB-KW"/>
</dbReference>
<dbReference type="GO" id="GO:0016020">
    <property type="term" value="C:membrane"/>
    <property type="evidence" value="ECO:0007669"/>
    <property type="project" value="InterPro"/>
</dbReference>
<dbReference type="InterPro" id="IPR010435">
    <property type="entry name" value="C5a/SBT2-like_Fn3"/>
</dbReference>
<evidence type="ECO:0000259" key="11">
    <source>
        <dbReference type="Pfam" id="PF06280"/>
    </source>
</evidence>
<feature type="active site" description="Charge relay system" evidence="6 7">
    <location>
        <position position="196"/>
    </location>
</feature>
<comment type="similarity">
    <text evidence="1 7 8">Belongs to the peptidase S8 family.</text>
</comment>
<comment type="caution">
    <text evidence="12">The sequence shown here is derived from an EMBL/GenBank/DDBJ whole genome shotgun (WGS) entry which is preliminary data.</text>
</comment>
<evidence type="ECO:0000256" key="7">
    <source>
        <dbReference type="PROSITE-ProRule" id="PRU01240"/>
    </source>
</evidence>
<dbReference type="InterPro" id="IPR023827">
    <property type="entry name" value="Peptidase_S8_Asp-AS"/>
</dbReference>
<reference evidence="12" key="1">
    <citation type="submission" date="2021-02" db="EMBL/GenBank/DDBJ databases">
        <title>Genome sequence Cadophora malorum strain M34.</title>
        <authorList>
            <person name="Stefanovic E."/>
            <person name="Vu D."/>
            <person name="Scully C."/>
            <person name="Dijksterhuis J."/>
            <person name="Roader J."/>
            <person name="Houbraken J."/>
        </authorList>
    </citation>
    <scope>NUCLEOTIDE SEQUENCE</scope>
    <source>
        <strain evidence="12">M34</strain>
    </source>
</reference>
<keyword evidence="13" id="KW-1185">Reference proteome</keyword>
<feature type="domain" description="C5a peptidase/Subtilisin-like protease SBT2-like Fn3-like" evidence="11">
    <location>
        <begin position="670"/>
        <end position="780"/>
    </location>
</feature>
<dbReference type="Pfam" id="PF06280">
    <property type="entry name" value="fn3_5"/>
    <property type="match status" value="1"/>
</dbReference>
<dbReference type="CDD" id="cd07489">
    <property type="entry name" value="Peptidases_S8_5"/>
    <property type="match status" value="1"/>
</dbReference>
<feature type="signal peptide" evidence="9">
    <location>
        <begin position="1"/>
        <end position="20"/>
    </location>
</feature>
<evidence type="ECO:0000256" key="6">
    <source>
        <dbReference type="PIRSR" id="PIRSR615500-1"/>
    </source>
</evidence>
<evidence type="ECO:0000256" key="8">
    <source>
        <dbReference type="RuleBase" id="RU003355"/>
    </source>
</evidence>
<evidence type="ECO:0000256" key="1">
    <source>
        <dbReference type="ARBA" id="ARBA00011073"/>
    </source>
</evidence>
<evidence type="ECO:0000256" key="9">
    <source>
        <dbReference type="SAM" id="SignalP"/>
    </source>
</evidence>
<proteinExistence type="inferred from homology"/>
<dbReference type="InterPro" id="IPR000209">
    <property type="entry name" value="Peptidase_S8/S53_dom"/>
</dbReference>